<evidence type="ECO:0000256" key="4">
    <source>
        <dbReference type="ARBA" id="ARBA00047960"/>
    </source>
</evidence>
<evidence type="ECO:0000259" key="7">
    <source>
        <dbReference type="PROSITE" id="PS50405"/>
    </source>
</evidence>
<dbReference type="InterPro" id="IPR040079">
    <property type="entry name" value="Glutathione_S-Trfase"/>
</dbReference>
<feature type="domain" description="GST N-terminal" evidence="6">
    <location>
        <begin position="2"/>
        <end position="79"/>
    </location>
</feature>
<comment type="similarity">
    <text evidence="3">Belongs to the GST superfamily. Sigma family.</text>
</comment>
<dbReference type="InterPro" id="IPR004046">
    <property type="entry name" value="GST_C"/>
</dbReference>
<dbReference type="SFLD" id="SFLDS00019">
    <property type="entry name" value="Glutathione_Transferase_(cytos"/>
    <property type="match status" value="1"/>
</dbReference>
<evidence type="ECO:0000256" key="1">
    <source>
        <dbReference type="ARBA" id="ARBA00012452"/>
    </source>
</evidence>
<reference evidence="8" key="1">
    <citation type="submission" date="2012-09" db="EMBL/GenBank/DDBJ databases">
        <authorList>
            <person name="Martin A.A."/>
        </authorList>
    </citation>
    <scope>NUCLEOTIDE SEQUENCE</scope>
</reference>
<dbReference type="FunFam" id="1.20.1050.10:FF:000031">
    <property type="entry name" value="Glutathione S-Transferase"/>
    <property type="match status" value="1"/>
</dbReference>
<dbReference type="InterPro" id="IPR050213">
    <property type="entry name" value="GST_superfamily"/>
</dbReference>
<dbReference type="FunFam" id="3.40.30.10:FF:000189">
    <property type="entry name" value="Glutathione S-Transferase"/>
    <property type="match status" value="1"/>
</dbReference>
<dbReference type="InterPro" id="IPR036249">
    <property type="entry name" value="Thioredoxin-like_sf"/>
</dbReference>
<dbReference type="SUPFAM" id="SSF52833">
    <property type="entry name" value="Thioredoxin-like"/>
    <property type="match status" value="2"/>
</dbReference>
<organism evidence="8 9">
    <name type="scientific">Angiostrongylus cantonensis</name>
    <name type="common">Rat lungworm</name>
    <dbReference type="NCBI Taxonomy" id="6313"/>
    <lineage>
        <taxon>Eukaryota</taxon>
        <taxon>Metazoa</taxon>
        <taxon>Ecdysozoa</taxon>
        <taxon>Nematoda</taxon>
        <taxon>Chromadorea</taxon>
        <taxon>Rhabditida</taxon>
        <taxon>Rhabditina</taxon>
        <taxon>Rhabditomorpha</taxon>
        <taxon>Strongyloidea</taxon>
        <taxon>Metastrongylidae</taxon>
        <taxon>Angiostrongylus</taxon>
    </lineage>
</organism>
<dbReference type="PANTHER" id="PTHR11571:SF127">
    <property type="entry name" value="GLUTATHIONE S-TRANSFERASE"/>
    <property type="match status" value="1"/>
</dbReference>
<dbReference type="InterPro" id="IPR036282">
    <property type="entry name" value="Glutathione-S-Trfase_C_sf"/>
</dbReference>
<evidence type="ECO:0000256" key="3">
    <source>
        <dbReference type="ARBA" id="ARBA00038317"/>
    </source>
</evidence>
<evidence type="ECO:0000313" key="9">
    <source>
        <dbReference type="WBParaSite" id="ACAC_0000759201-mRNA-1"/>
    </source>
</evidence>
<sequence length="292" mass="33291">MVQYKLYYFGGRGLGEVIRQLFALAAVDFEDIRVTQEQWPALKPKMPFGNLPVLEVDGQQIPQSQAIARYVARKYGYAGKTPYEEAIVDALADQYKDFYVEIKNFYYPAMGLAKGDVESAKKNILIPARDRFLGYMTNFLKKSNTGYLVGNDLTYADLILAEHVFSIRTVFPEYTNGFPEVEEHYRKVTSVPKLKKWLDERPKTRMPFGQMPVLEVDGEQIPQSLAITRYLARKYGFAGKTPYEEAIVDALADQYKDFYVEIKSYYYPAMGLAEGDVVCAIALPFFSSVLNV</sequence>
<dbReference type="STRING" id="6313.A0A158P8Y6"/>
<dbReference type="AlphaFoldDB" id="A0A158P8Y6"/>
<dbReference type="SFLD" id="SFLDG01205">
    <property type="entry name" value="AMPS.1"/>
    <property type="match status" value="1"/>
</dbReference>
<dbReference type="EC" id="2.5.1.18" evidence="1"/>
<dbReference type="Gene3D" id="1.20.1050.10">
    <property type="match status" value="1"/>
</dbReference>
<dbReference type="GO" id="GO:0004364">
    <property type="term" value="F:glutathione transferase activity"/>
    <property type="evidence" value="ECO:0007669"/>
    <property type="project" value="UniProtKB-EC"/>
</dbReference>
<feature type="domain" description="GST C-terminal" evidence="7">
    <location>
        <begin position="81"/>
        <end position="206"/>
    </location>
</feature>
<dbReference type="InterPro" id="IPR004045">
    <property type="entry name" value="Glutathione_S-Trfase_N"/>
</dbReference>
<accession>A0A158P8Y6</accession>
<evidence type="ECO:0000313" key="8">
    <source>
        <dbReference type="Proteomes" id="UP000035642"/>
    </source>
</evidence>
<evidence type="ECO:0000256" key="2">
    <source>
        <dbReference type="ARBA" id="ARBA00022679"/>
    </source>
</evidence>
<dbReference type="Pfam" id="PF02798">
    <property type="entry name" value="GST_N"/>
    <property type="match status" value="1"/>
</dbReference>
<dbReference type="SFLD" id="SFLDG00363">
    <property type="entry name" value="AMPS_(cytGST):_Alpha-__Mu-__Pi"/>
    <property type="match status" value="1"/>
</dbReference>
<evidence type="ECO:0000256" key="5">
    <source>
        <dbReference type="ARBA" id="ARBA00078118"/>
    </source>
</evidence>
<evidence type="ECO:0000259" key="6">
    <source>
        <dbReference type="PROSITE" id="PS50404"/>
    </source>
</evidence>
<reference evidence="9" key="2">
    <citation type="submission" date="2016-04" db="UniProtKB">
        <authorList>
            <consortium name="WormBaseParasite"/>
        </authorList>
    </citation>
    <scope>IDENTIFICATION</scope>
</reference>
<dbReference type="GO" id="GO:0005737">
    <property type="term" value="C:cytoplasm"/>
    <property type="evidence" value="ECO:0007669"/>
    <property type="project" value="UniProtKB-ARBA"/>
</dbReference>
<dbReference type="PANTHER" id="PTHR11571">
    <property type="entry name" value="GLUTATHIONE S-TRANSFERASE"/>
    <property type="match status" value="1"/>
</dbReference>
<dbReference type="Gene3D" id="3.40.30.10">
    <property type="entry name" value="Glutaredoxin"/>
    <property type="match status" value="1"/>
</dbReference>
<dbReference type="InterPro" id="IPR010987">
    <property type="entry name" value="Glutathione-S-Trfase_C-like"/>
</dbReference>
<dbReference type="Gene3D" id="1.20.1050.130">
    <property type="match status" value="1"/>
</dbReference>
<dbReference type="PROSITE" id="PS50405">
    <property type="entry name" value="GST_CTER"/>
    <property type="match status" value="1"/>
</dbReference>
<proteinExistence type="inferred from homology"/>
<dbReference type="CDD" id="cd03039">
    <property type="entry name" value="GST_N_Sigma_like"/>
    <property type="match status" value="1"/>
</dbReference>
<name>A0A158P8Y6_ANGCA</name>
<dbReference type="WBParaSite" id="ACAC_0000759201-mRNA-1">
    <property type="protein sequence ID" value="ACAC_0000759201-mRNA-1"/>
    <property type="gene ID" value="ACAC_0000759201"/>
</dbReference>
<dbReference type="SUPFAM" id="SSF47616">
    <property type="entry name" value="GST C-terminal domain-like"/>
    <property type="match status" value="1"/>
</dbReference>
<protein>
    <recommendedName>
        <fullName evidence="1">glutathione transferase</fullName>
        <ecNumber evidence="1">2.5.1.18</ecNumber>
    </recommendedName>
    <alternativeName>
        <fullName evidence="5">GST class-sigma</fullName>
    </alternativeName>
</protein>
<dbReference type="CDD" id="cd03192">
    <property type="entry name" value="GST_C_Sigma_like"/>
    <property type="match status" value="1"/>
</dbReference>
<feature type="domain" description="GST N-terminal" evidence="6">
    <location>
        <begin position="151"/>
        <end position="239"/>
    </location>
</feature>
<dbReference type="Proteomes" id="UP000035642">
    <property type="component" value="Unassembled WGS sequence"/>
</dbReference>
<dbReference type="Pfam" id="PF14497">
    <property type="entry name" value="GST_C_3"/>
    <property type="match status" value="1"/>
</dbReference>
<keyword evidence="8" id="KW-1185">Reference proteome</keyword>
<dbReference type="GO" id="GO:0006749">
    <property type="term" value="P:glutathione metabolic process"/>
    <property type="evidence" value="ECO:0007669"/>
    <property type="project" value="TreeGrafter"/>
</dbReference>
<dbReference type="PROSITE" id="PS50404">
    <property type="entry name" value="GST_NTER"/>
    <property type="match status" value="2"/>
</dbReference>
<keyword evidence="2" id="KW-0808">Transferase</keyword>
<comment type="catalytic activity">
    <reaction evidence="4">
        <text>RX + glutathione = an S-substituted glutathione + a halide anion + H(+)</text>
        <dbReference type="Rhea" id="RHEA:16437"/>
        <dbReference type="ChEBI" id="CHEBI:15378"/>
        <dbReference type="ChEBI" id="CHEBI:16042"/>
        <dbReference type="ChEBI" id="CHEBI:17792"/>
        <dbReference type="ChEBI" id="CHEBI:57925"/>
        <dbReference type="ChEBI" id="CHEBI:90779"/>
        <dbReference type="EC" id="2.5.1.18"/>
    </reaction>
</comment>